<name>A0A381VHU9_9ZZZZ</name>
<dbReference type="Pfam" id="PF03960">
    <property type="entry name" value="ArsC"/>
    <property type="match status" value="1"/>
</dbReference>
<organism evidence="1">
    <name type="scientific">marine metagenome</name>
    <dbReference type="NCBI Taxonomy" id="408172"/>
    <lineage>
        <taxon>unclassified sequences</taxon>
        <taxon>metagenomes</taxon>
        <taxon>ecological metagenomes</taxon>
    </lineage>
</organism>
<dbReference type="PANTHER" id="PTHR30041:SF4">
    <property type="entry name" value="ARSENATE REDUCTASE"/>
    <property type="match status" value="1"/>
</dbReference>
<sequence>VSLLNENNVDYTLVEYLKNPLTKEQILVLAEKLGKQPGEFVRKKEADFRENNLSDLVHDSDAMAAAMAKFPKIMERPIFVAGEKAAIGRPLENILSLVP</sequence>
<dbReference type="AlphaFoldDB" id="A0A381VHU9"/>
<dbReference type="SUPFAM" id="SSF52833">
    <property type="entry name" value="Thioredoxin-like"/>
    <property type="match status" value="1"/>
</dbReference>
<dbReference type="Gene3D" id="3.40.30.10">
    <property type="entry name" value="Glutaredoxin"/>
    <property type="match status" value="1"/>
</dbReference>
<feature type="non-terminal residue" evidence="1">
    <location>
        <position position="1"/>
    </location>
</feature>
<accession>A0A381VHU9</accession>
<proteinExistence type="predicted"/>
<dbReference type="InterPro" id="IPR036249">
    <property type="entry name" value="Thioredoxin-like_sf"/>
</dbReference>
<reference evidence="1" key="1">
    <citation type="submission" date="2018-05" db="EMBL/GenBank/DDBJ databases">
        <authorList>
            <person name="Lanie J.A."/>
            <person name="Ng W.-L."/>
            <person name="Kazmierczak K.M."/>
            <person name="Andrzejewski T.M."/>
            <person name="Davidsen T.M."/>
            <person name="Wayne K.J."/>
            <person name="Tettelin H."/>
            <person name="Glass J.I."/>
            <person name="Rusch D."/>
            <person name="Podicherti R."/>
            <person name="Tsui H.-C.T."/>
            <person name="Winkler M.E."/>
        </authorList>
    </citation>
    <scope>NUCLEOTIDE SEQUENCE</scope>
</reference>
<protein>
    <recommendedName>
        <fullName evidence="2">Arsenate reductase</fullName>
    </recommendedName>
</protein>
<evidence type="ECO:0008006" key="2">
    <source>
        <dbReference type="Google" id="ProtNLM"/>
    </source>
</evidence>
<evidence type="ECO:0000313" key="1">
    <source>
        <dbReference type="EMBL" id="SVA39571.1"/>
    </source>
</evidence>
<dbReference type="InterPro" id="IPR006660">
    <property type="entry name" value="Arsenate_reductase-like"/>
</dbReference>
<dbReference type="PROSITE" id="PS51353">
    <property type="entry name" value="ARSC"/>
    <property type="match status" value="1"/>
</dbReference>
<gene>
    <name evidence="1" type="ORF">METZ01_LOCUS92425</name>
</gene>
<dbReference type="PANTHER" id="PTHR30041">
    <property type="entry name" value="ARSENATE REDUCTASE"/>
    <property type="match status" value="1"/>
</dbReference>
<dbReference type="EMBL" id="UINC01008804">
    <property type="protein sequence ID" value="SVA39571.1"/>
    <property type="molecule type" value="Genomic_DNA"/>
</dbReference>